<gene>
    <name evidence="2" type="ORF">ACFFHU_13655</name>
</gene>
<dbReference type="InterPro" id="IPR015946">
    <property type="entry name" value="KH_dom-like_a/b"/>
</dbReference>
<dbReference type="NCBIfam" id="TIGR03561">
    <property type="entry name" value="organ_hyd_perox"/>
    <property type="match status" value="1"/>
</dbReference>
<comment type="caution">
    <text evidence="2">The sequence shown here is derived from an EMBL/GenBank/DDBJ whole genome shotgun (WGS) entry which is preliminary data.</text>
</comment>
<dbReference type="Pfam" id="PF02566">
    <property type="entry name" value="OsmC"/>
    <property type="match status" value="1"/>
</dbReference>
<evidence type="ECO:0000313" key="3">
    <source>
        <dbReference type="Proteomes" id="UP001589894"/>
    </source>
</evidence>
<dbReference type="InterPro" id="IPR036102">
    <property type="entry name" value="OsmC/Ohrsf"/>
</dbReference>
<dbReference type="Gene3D" id="2.20.25.10">
    <property type="match status" value="1"/>
</dbReference>
<dbReference type="SUPFAM" id="SSF82784">
    <property type="entry name" value="OsmC-like"/>
    <property type="match status" value="1"/>
</dbReference>
<sequence>MTISKVLYRTGATAQGGRSGKVCSDDGELNLDLAAPPELGGDGGVGTNPEQLFAAGYAACFQSALLAVAEGYGVDLSRCAVRVDIEIGPTGRGGMGLGVEIGLADPESDAAELTRLASRAHRLCPYSRAVEGNVEVRLTVQGAPAQLG</sequence>
<dbReference type="RefSeq" id="WP_377338767.1">
    <property type="nucleotide sequence ID" value="NZ_JBHLUE010000011.1"/>
</dbReference>
<name>A0ABV6NWW8_9ACTN</name>
<dbReference type="PANTHER" id="PTHR33797">
    <property type="entry name" value="ORGANIC HYDROPEROXIDE RESISTANCE PROTEIN-LIKE"/>
    <property type="match status" value="1"/>
</dbReference>
<dbReference type="EMBL" id="JBHLUE010000011">
    <property type="protein sequence ID" value="MFC0565176.1"/>
    <property type="molecule type" value="Genomic_DNA"/>
</dbReference>
<evidence type="ECO:0000313" key="2">
    <source>
        <dbReference type="EMBL" id="MFC0565176.1"/>
    </source>
</evidence>
<dbReference type="Proteomes" id="UP001589894">
    <property type="component" value="Unassembled WGS sequence"/>
</dbReference>
<reference evidence="2 3" key="1">
    <citation type="submission" date="2024-09" db="EMBL/GenBank/DDBJ databases">
        <authorList>
            <person name="Sun Q."/>
            <person name="Mori K."/>
        </authorList>
    </citation>
    <scope>NUCLEOTIDE SEQUENCE [LARGE SCALE GENOMIC DNA]</scope>
    <source>
        <strain evidence="2 3">TBRC 2205</strain>
    </source>
</reference>
<dbReference type="InterPro" id="IPR003718">
    <property type="entry name" value="OsmC/Ohr_fam"/>
</dbReference>
<dbReference type="Gene3D" id="3.30.300.20">
    <property type="match status" value="1"/>
</dbReference>
<accession>A0ABV6NWW8</accession>
<proteinExistence type="inferred from homology"/>
<evidence type="ECO:0000256" key="1">
    <source>
        <dbReference type="ARBA" id="ARBA00007378"/>
    </source>
</evidence>
<keyword evidence="3" id="KW-1185">Reference proteome</keyword>
<comment type="similarity">
    <text evidence="1">Belongs to the OsmC/Ohr family.</text>
</comment>
<protein>
    <submittedName>
        <fullName evidence="2">Ohr family peroxiredoxin</fullName>
    </submittedName>
</protein>
<organism evidence="2 3">
    <name type="scientific">Plantactinospora siamensis</name>
    <dbReference type="NCBI Taxonomy" id="555372"/>
    <lineage>
        <taxon>Bacteria</taxon>
        <taxon>Bacillati</taxon>
        <taxon>Actinomycetota</taxon>
        <taxon>Actinomycetes</taxon>
        <taxon>Micromonosporales</taxon>
        <taxon>Micromonosporaceae</taxon>
        <taxon>Plantactinospora</taxon>
    </lineage>
</organism>
<dbReference type="InterPro" id="IPR019953">
    <property type="entry name" value="OHR"/>
</dbReference>
<dbReference type="PANTHER" id="PTHR33797:SF2">
    <property type="entry name" value="ORGANIC HYDROPEROXIDE RESISTANCE PROTEIN-LIKE"/>
    <property type="match status" value="1"/>
</dbReference>